<proteinExistence type="predicted"/>
<sequence length="239" mass="25846">MANEQGNPLTLGKKVRRFMGPLEKPAIRAYRSMFVDTNSLADSIAASSPGNAILEIGAGDGTVSGALLNAIPNAILLGIDIDGDPGAMFKGPTSQATFRIQSAEDLLVALGPAFDLVVISDVLHHVPTSERVALLKTASELVREGGLLAIKETCRRRSFRYLLSVFSDRYISGDRSVSFMSEDELTELIDASVEGFEFRARAYIPPSKINVLRMLERQSVAAVIETAIEPLTRDTAIHN</sequence>
<gene>
    <name evidence="2" type="ORF">UFOPK3789_00993</name>
</gene>
<dbReference type="Pfam" id="PF08242">
    <property type="entry name" value="Methyltransf_12"/>
    <property type="match status" value="1"/>
</dbReference>
<organism evidence="2">
    <name type="scientific">freshwater metagenome</name>
    <dbReference type="NCBI Taxonomy" id="449393"/>
    <lineage>
        <taxon>unclassified sequences</taxon>
        <taxon>metagenomes</taxon>
        <taxon>ecological metagenomes</taxon>
    </lineage>
</organism>
<dbReference type="CDD" id="cd02440">
    <property type="entry name" value="AdoMet_MTases"/>
    <property type="match status" value="1"/>
</dbReference>
<dbReference type="InterPro" id="IPR029063">
    <property type="entry name" value="SAM-dependent_MTases_sf"/>
</dbReference>
<evidence type="ECO:0000313" key="2">
    <source>
        <dbReference type="EMBL" id="CAB4956092.1"/>
    </source>
</evidence>
<reference evidence="2" key="1">
    <citation type="submission" date="2020-05" db="EMBL/GenBank/DDBJ databases">
        <authorList>
            <person name="Chiriac C."/>
            <person name="Salcher M."/>
            <person name="Ghai R."/>
            <person name="Kavagutti S V."/>
        </authorList>
    </citation>
    <scope>NUCLEOTIDE SEQUENCE</scope>
</reference>
<evidence type="ECO:0000259" key="1">
    <source>
        <dbReference type="Pfam" id="PF08242"/>
    </source>
</evidence>
<accession>A0A6J7KP49</accession>
<dbReference type="Gene3D" id="3.40.50.150">
    <property type="entry name" value="Vaccinia Virus protein VP39"/>
    <property type="match status" value="1"/>
</dbReference>
<protein>
    <submittedName>
        <fullName evidence="2">Unannotated protein</fullName>
    </submittedName>
</protein>
<dbReference type="AlphaFoldDB" id="A0A6J7KP49"/>
<feature type="domain" description="Methyltransferase type 12" evidence="1">
    <location>
        <begin position="54"/>
        <end position="148"/>
    </location>
</feature>
<dbReference type="InterPro" id="IPR013217">
    <property type="entry name" value="Methyltransf_12"/>
</dbReference>
<dbReference type="EMBL" id="CAFBNL010000056">
    <property type="protein sequence ID" value="CAB4956092.1"/>
    <property type="molecule type" value="Genomic_DNA"/>
</dbReference>
<dbReference type="SUPFAM" id="SSF53335">
    <property type="entry name" value="S-adenosyl-L-methionine-dependent methyltransferases"/>
    <property type="match status" value="1"/>
</dbReference>
<name>A0A6J7KP49_9ZZZZ</name>